<dbReference type="Pfam" id="PF13483">
    <property type="entry name" value="Lactamase_B_3"/>
    <property type="match status" value="1"/>
</dbReference>
<feature type="signal peptide" evidence="1">
    <location>
        <begin position="1"/>
        <end position="21"/>
    </location>
</feature>
<gene>
    <name evidence="2" type="ORF">GCM10023231_40290</name>
</gene>
<protein>
    <recommendedName>
        <fullName evidence="4">MBL fold metallo-hydrolase</fullName>
    </recommendedName>
</protein>
<name>A0ABP9CD26_9SPHI</name>
<dbReference type="EMBL" id="BAABIQ010000044">
    <property type="protein sequence ID" value="GAA4807040.1"/>
    <property type="molecule type" value="Genomic_DNA"/>
</dbReference>
<dbReference type="InterPro" id="IPR036866">
    <property type="entry name" value="RibonucZ/Hydroxyglut_hydro"/>
</dbReference>
<dbReference type="RefSeq" id="WP_345234922.1">
    <property type="nucleotide sequence ID" value="NZ_BAABIQ010000044.1"/>
</dbReference>
<organism evidence="2 3">
    <name type="scientific">Olivibacter ginsenosidimutans</name>
    <dbReference type="NCBI Taxonomy" id="1176537"/>
    <lineage>
        <taxon>Bacteria</taxon>
        <taxon>Pseudomonadati</taxon>
        <taxon>Bacteroidota</taxon>
        <taxon>Sphingobacteriia</taxon>
        <taxon>Sphingobacteriales</taxon>
        <taxon>Sphingobacteriaceae</taxon>
        <taxon>Olivibacter</taxon>
    </lineage>
</organism>
<evidence type="ECO:0000256" key="1">
    <source>
        <dbReference type="SAM" id="SignalP"/>
    </source>
</evidence>
<dbReference type="SUPFAM" id="SSF56281">
    <property type="entry name" value="Metallo-hydrolase/oxidoreductase"/>
    <property type="match status" value="1"/>
</dbReference>
<dbReference type="Proteomes" id="UP001501411">
    <property type="component" value="Unassembled WGS sequence"/>
</dbReference>
<keyword evidence="3" id="KW-1185">Reference proteome</keyword>
<sequence length="244" mass="27236">MKTFLFSLIGCCLSIASFAQSVDKIDNISVQPIEHAAFLLGWGDQHFLFDPSTDPEKLKNLPTPNLVFITDIHGDHFNISSLQHLDLSQATLIVPQVVADQLPDSLKAKARILKNGEQTKLAGIQIEAIPMYNLPESAEAFHTKGRGNGYVLTLGNKRVYVSGDTEDIPEMRNLKNIAIAFICMNMPYTMTEKQAAKAVLAFKPKIVYPYHYRGQNGKSDLKAFQQLVHAGDPAIKVIIRDWYH</sequence>
<feature type="chain" id="PRO_5046337320" description="MBL fold metallo-hydrolase" evidence="1">
    <location>
        <begin position="22"/>
        <end position="244"/>
    </location>
</feature>
<evidence type="ECO:0008006" key="4">
    <source>
        <dbReference type="Google" id="ProtNLM"/>
    </source>
</evidence>
<evidence type="ECO:0000313" key="2">
    <source>
        <dbReference type="EMBL" id="GAA4807040.1"/>
    </source>
</evidence>
<keyword evidence="1" id="KW-0732">Signal</keyword>
<reference evidence="3" key="1">
    <citation type="journal article" date="2019" name="Int. J. Syst. Evol. Microbiol.">
        <title>The Global Catalogue of Microorganisms (GCM) 10K type strain sequencing project: providing services to taxonomists for standard genome sequencing and annotation.</title>
        <authorList>
            <consortium name="The Broad Institute Genomics Platform"/>
            <consortium name="The Broad Institute Genome Sequencing Center for Infectious Disease"/>
            <person name="Wu L."/>
            <person name="Ma J."/>
        </authorList>
    </citation>
    <scope>NUCLEOTIDE SEQUENCE [LARGE SCALE GENOMIC DNA]</scope>
    <source>
        <strain evidence="3">JCM 18200</strain>
    </source>
</reference>
<accession>A0ABP9CD26</accession>
<comment type="caution">
    <text evidence="2">The sequence shown here is derived from an EMBL/GenBank/DDBJ whole genome shotgun (WGS) entry which is preliminary data.</text>
</comment>
<dbReference type="Gene3D" id="3.60.15.10">
    <property type="entry name" value="Ribonuclease Z/Hydroxyacylglutathione hydrolase-like"/>
    <property type="match status" value="1"/>
</dbReference>
<dbReference type="InterPro" id="IPR050114">
    <property type="entry name" value="UPF0173_UPF0282_UlaG_hydrolase"/>
</dbReference>
<evidence type="ECO:0000313" key="3">
    <source>
        <dbReference type="Proteomes" id="UP001501411"/>
    </source>
</evidence>
<dbReference type="PANTHER" id="PTHR43546:SF3">
    <property type="entry name" value="UPF0173 METAL-DEPENDENT HYDROLASE MJ1163"/>
    <property type="match status" value="1"/>
</dbReference>
<dbReference type="PANTHER" id="PTHR43546">
    <property type="entry name" value="UPF0173 METAL-DEPENDENT HYDROLASE MJ1163-RELATED"/>
    <property type="match status" value="1"/>
</dbReference>
<proteinExistence type="predicted"/>